<dbReference type="AlphaFoldDB" id="A0A6N3VAY0"/>
<accession>A0A6N3VAY0</accession>
<proteinExistence type="predicted"/>
<gene>
    <name evidence="1" type="ORF">F3F51_12950</name>
</gene>
<sequence>MESEIYHQINVIDCECSINSIDYDATDLKIILDRFDNRGTIAIRFRNVFAYRVTLEHFRMTEVMVGLTSGLLYEVENSSYLGEIMATGMSALYGSSLNVKHYAIKTTEHIVDILTSEAYIIDRS</sequence>
<reference evidence="1 2" key="1">
    <citation type="journal article" date="2019" name="Nat. Med.">
        <title>A library of human gut bacterial isolates paired with longitudinal multiomics data enables mechanistic microbiome research.</title>
        <authorList>
            <person name="Poyet M."/>
            <person name="Groussin M."/>
            <person name="Gibbons S.M."/>
            <person name="Avila-Pacheco J."/>
            <person name="Jiang X."/>
            <person name="Kearney S.M."/>
            <person name="Perrotta A.R."/>
            <person name="Berdy B."/>
            <person name="Zhao S."/>
            <person name="Lieberman T.D."/>
            <person name="Swanson P.K."/>
            <person name="Smith M."/>
            <person name="Roesemann S."/>
            <person name="Alexander J.E."/>
            <person name="Rich S.A."/>
            <person name="Livny J."/>
            <person name="Vlamakis H."/>
            <person name="Clish C."/>
            <person name="Bullock K."/>
            <person name="Deik A."/>
            <person name="Scott J."/>
            <person name="Pierce K.A."/>
            <person name="Xavier R.J."/>
            <person name="Alm E.J."/>
        </authorList>
    </citation>
    <scope>NUCLEOTIDE SEQUENCE [LARGE SCALE GENOMIC DNA]</scope>
    <source>
        <strain evidence="1 2">BIOML-A183</strain>
    </source>
</reference>
<name>A0A6N3VAY0_BACOV</name>
<protein>
    <submittedName>
        <fullName evidence="1">Uncharacterized protein</fullName>
    </submittedName>
</protein>
<organism evidence="1 2">
    <name type="scientific">Bacteroides ovatus</name>
    <dbReference type="NCBI Taxonomy" id="28116"/>
    <lineage>
        <taxon>Bacteria</taxon>
        <taxon>Pseudomonadati</taxon>
        <taxon>Bacteroidota</taxon>
        <taxon>Bacteroidia</taxon>
        <taxon>Bacteroidales</taxon>
        <taxon>Bacteroidaceae</taxon>
        <taxon>Bacteroides</taxon>
    </lineage>
</organism>
<dbReference type="EMBL" id="VWLX01000009">
    <property type="protein sequence ID" value="KAA3804161.1"/>
    <property type="molecule type" value="Genomic_DNA"/>
</dbReference>
<comment type="caution">
    <text evidence="1">The sequence shown here is derived from an EMBL/GenBank/DDBJ whole genome shotgun (WGS) entry which is preliminary data.</text>
</comment>
<dbReference type="Proteomes" id="UP000460135">
    <property type="component" value="Unassembled WGS sequence"/>
</dbReference>
<evidence type="ECO:0000313" key="2">
    <source>
        <dbReference type="Proteomes" id="UP000460135"/>
    </source>
</evidence>
<evidence type="ECO:0000313" key="1">
    <source>
        <dbReference type="EMBL" id="KAA3804161.1"/>
    </source>
</evidence>